<keyword evidence="7" id="KW-1185">Reference proteome</keyword>
<dbReference type="NCBIfam" id="NF003977">
    <property type="entry name" value="PRK05470.1-1"/>
    <property type="match status" value="1"/>
</dbReference>
<organism evidence="6 7">
    <name type="scientific">Endozoicomonas numazuensis</name>
    <dbReference type="NCBI Taxonomy" id="1137799"/>
    <lineage>
        <taxon>Bacteria</taxon>
        <taxon>Pseudomonadati</taxon>
        <taxon>Pseudomonadota</taxon>
        <taxon>Gammaproteobacteria</taxon>
        <taxon>Oceanospirillales</taxon>
        <taxon>Endozoicomonadaceae</taxon>
        <taxon>Endozoicomonas</taxon>
    </lineage>
</organism>
<dbReference type="Proteomes" id="UP000028073">
    <property type="component" value="Unassembled WGS sequence"/>
</dbReference>
<dbReference type="EMBL" id="JOKH01000001">
    <property type="protein sequence ID" value="KEQ18898.1"/>
    <property type="molecule type" value="Genomic_DNA"/>
</dbReference>
<proteinExistence type="predicted"/>
<dbReference type="GO" id="GO:0006106">
    <property type="term" value="P:fumarate metabolic process"/>
    <property type="evidence" value="ECO:0007669"/>
    <property type="project" value="InterPro"/>
</dbReference>
<dbReference type="Pfam" id="PF02313">
    <property type="entry name" value="Fumarate_red_D"/>
    <property type="match status" value="1"/>
</dbReference>
<name>A0A081NKC5_9GAMM</name>
<comment type="caution">
    <text evidence="6">The sequence shown here is derived from an EMBL/GenBank/DDBJ whole genome shotgun (WGS) entry which is preliminary data.</text>
</comment>
<dbReference type="InterPro" id="IPR034804">
    <property type="entry name" value="SQR/QFR_C/D"/>
</dbReference>
<accession>A0A081NKC5</accession>
<evidence type="ECO:0000256" key="3">
    <source>
        <dbReference type="ARBA" id="ARBA00022989"/>
    </source>
</evidence>
<evidence type="ECO:0008006" key="8">
    <source>
        <dbReference type="Google" id="ProtNLM"/>
    </source>
</evidence>
<dbReference type="OrthoDB" id="9804636at2"/>
<feature type="transmembrane region" description="Helical" evidence="5">
    <location>
        <begin position="12"/>
        <end position="39"/>
    </location>
</feature>
<feature type="transmembrane region" description="Helical" evidence="5">
    <location>
        <begin position="59"/>
        <end position="76"/>
    </location>
</feature>
<keyword evidence="1" id="KW-1003">Cell membrane</keyword>
<dbReference type="STRING" id="1137799.GZ78_02255"/>
<evidence type="ECO:0000256" key="4">
    <source>
        <dbReference type="ARBA" id="ARBA00023136"/>
    </source>
</evidence>
<dbReference type="AlphaFoldDB" id="A0A081NKC5"/>
<keyword evidence="3 5" id="KW-1133">Transmembrane helix</keyword>
<dbReference type="SUPFAM" id="SSF81343">
    <property type="entry name" value="Fumarate reductase respiratory complex transmembrane subunits"/>
    <property type="match status" value="1"/>
</dbReference>
<evidence type="ECO:0000256" key="1">
    <source>
        <dbReference type="ARBA" id="ARBA00022475"/>
    </source>
</evidence>
<evidence type="ECO:0000313" key="7">
    <source>
        <dbReference type="Proteomes" id="UP000028073"/>
    </source>
</evidence>
<evidence type="ECO:0000256" key="5">
    <source>
        <dbReference type="SAM" id="Phobius"/>
    </source>
</evidence>
<dbReference type="InterPro" id="IPR003418">
    <property type="entry name" value="Fumarate_red_D"/>
</dbReference>
<feature type="transmembrane region" description="Helical" evidence="5">
    <location>
        <begin position="97"/>
        <end position="115"/>
    </location>
</feature>
<sequence>MSQKRHIEPLLWSLFGAGGTTIAFFFPAMILVVLAVSLGVIPAEALSYERMSGFFLNNLFGQLILLVALVPSYWACIHRIYHGLHDLGFHPGAGLKVLFYGATLVLSVITIILVLF</sequence>
<reference evidence="6 7" key="1">
    <citation type="submission" date="2014-06" db="EMBL/GenBank/DDBJ databases">
        <title>Whole Genome Sequences of Three Symbiotic Endozoicomonas Bacteria.</title>
        <authorList>
            <person name="Neave M.J."/>
            <person name="Apprill A."/>
            <person name="Voolstra C.R."/>
        </authorList>
    </citation>
    <scope>NUCLEOTIDE SEQUENCE [LARGE SCALE GENOMIC DNA]</scope>
    <source>
        <strain evidence="6 7">DSM 25634</strain>
    </source>
</reference>
<dbReference type="eggNOG" id="COG3080">
    <property type="taxonomic scope" value="Bacteria"/>
</dbReference>
<evidence type="ECO:0000313" key="6">
    <source>
        <dbReference type="EMBL" id="KEQ18898.1"/>
    </source>
</evidence>
<protein>
    <recommendedName>
        <fullName evidence="8">Fumarate reductase subunit D</fullName>
    </recommendedName>
</protein>
<dbReference type="GO" id="GO:0016020">
    <property type="term" value="C:membrane"/>
    <property type="evidence" value="ECO:0007669"/>
    <property type="project" value="InterPro"/>
</dbReference>
<gene>
    <name evidence="6" type="ORF">GZ78_02255</name>
</gene>
<evidence type="ECO:0000256" key="2">
    <source>
        <dbReference type="ARBA" id="ARBA00022692"/>
    </source>
</evidence>
<keyword evidence="4 5" id="KW-0472">Membrane</keyword>
<dbReference type="Gene3D" id="1.20.1300.10">
    <property type="entry name" value="Fumarate reductase/succinate dehydrogenase, transmembrane subunit"/>
    <property type="match status" value="1"/>
</dbReference>
<dbReference type="RefSeq" id="WP_034832376.1">
    <property type="nucleotide sequence ID" value="NZ_JOKH01000001.1"/>
</dbReference>
<keyword evidence="2 5" id="KW-0812">Transmembrane</keyword>